<sequence>MYGNFLAGSHDTITSRIDQDVLQVCLRFRFFLPAGLFPRARGAPWTKFNTASLPTPRFLCRTEGKARGDMTEYDDRSCASNMFLPSCTYYVSTPDFPPVSSFLPQTTSCQINFPYSPSIAQPVREVAFRDYGLDHPKWHYRGNYASYYSTEEIMHRELIHSSSSSSSSGGGGGGGGGRADVRFKNESLYGHPGGSSAQCGFFAGVGRNGVLPQGFDQFFDSPHSEKPVSAEPPKQKTDSAAPGDGADVSQALTKLEEKQHAEPTGSVDEDSSSSNCGDRSNRQSSSTKSRKKRCPYSKYQIRELEREFFFNVYINKEKRLQLSRMLNLTDRQVKIWFQNRRMKEKKLNRDRLQYFTGNPLF</sequence>
<dbReference type="KEGG" id="kmr:108239719"/>
<dbReference type="PANTHER" id="PTHR46092">
    <property type="entry name" value="HOMEOBOX PROTEIN HOX-A11-RELATED"/>
    <property type="match status" value="1"/>
</dbReference>
<evidence type="ECO:0000256" key="5">
    <source>
        <dbReference type="ARBA" id="ARBA00023015"/>
    </source>
</evidence>
<reference evidence="14" key="1">
    <citation type="submission" date="2025-08" db="UniProtKB">
        <authorList>
            <consortium name="Ensembl"/>
        </authorList>
    </citation>
    <scope>IDENTIFICATION</scope>
</reference>
<comment type="function">
    <text evidence="1">Sequence-specific transcription factor which is part of a developmental regulatory system that provides cells with specific positional identities on the anterior-posterior axis.</text>
</comment>
<evidence type="ECO:0000256" key="9">
    <source>
        <dbReference type="ARBA" id="ARBA00023242"/>
    </source>
</evidence>
<keyword evidence="6 10" id="KW-0238">DNA-binding</keyword>
<dbReference type="GeneTree" id="ENSGT00940000161308"/>
<dbReference type="PROSITE" id="PS50071">
    <property type="entry name" value="HOMEOBOX_2"/>
    <property type="match status" value="1"/>
</dbReference>
<dbReference type="GO" id="GO:0000978">
    <property type="term" value="F:RNA polymerase II cis-regulatory region sequence-specific DNA binding"/>
    <property type="evidence" value="ECO:0007669"/>
    <property type="project" value="TreeGrafter"/>
</dbReference>
<keyword evidence="5" id="KW-0805">Transcription regulation</keyword>
<dbReference type="PROSITE" id="PS00027">
    <property type="entry name" value="HOMEOBOX_1"/>
    <property type="match status" value="1"/>
</dbReference>
<dbReference type="FunFam" id="1.10.10.60:FF:000166">
    <property type="entry name" value="homeobox protein Hox-C11"/>
    <property type="match status" value="1"/>
</dbReference>
<evidence type="ECO:0000256" key="3">
    <source>
        <dbReference type="ARBA" id="ARBA00006317"/>
    </source>
</evidence>
<dbReference type="Pfam" id="PF12045">
    <property type="entry name" value="DUF3528"/>
    <property type="match status" value="1"/>
</dbReference>
<dbReference type="OMA" id="CTHHGAP"/>
<keyword evidence="8" id="KW-0804">Transcription</keyword>
<feature type="region of interest" description="Disordered" evidence="12">
    <location>
        <begin position="214"/>
        <end position="292"/>
    </location>
</feature>
<evidence type="ECO:0000256" key="8">
    <source>
        <dbReference type="ARBA" id="ARBA00023163"/>
    </source>
</evidence>
<dbReference type="Gene3D" id="1.10.10.60">
    <property type="entry name" value="Homeodomain-like"/>
    <property type="match status" value="1"/>
</dbReference>
<keyword evidence="9 10" id="KW-0539">Nucleus</keyword>
<dbReference type="Ensembl" id="ENSKMAT00000021666.1">
    <property type="protein sequence ID" value="ENSKMAP00000021387.1"/>
    <property type="gene ID" value="ENSKMAG00000015906.1"/>
</dbReference>
<comment type="subcellular location">
    <subcellularLocation>
        <location evidence="2 10 11">Nucleus</location>
    </subcellularLocation>
</comment>
<dbReference type="SMART" id="SM00389">
    <property type="entry name" value="HOX"/>
    <property type="match status" value="1"/>
</dbReference>
<dbReference type="PRINTS" id="PR00024">
    <property type="entry name" value="HOMEOBOX"/>
</dbReference>
<comment type="similarity">
    <text evidence="3">Belongs to the Abd-B homeobox family.</text>
</comment>
<dbReference type="GO" id="GO:0005654">
    <property type="term" value="C:nucleoplasm"/>
    <property type="evidence" value="ECO:0007669"/>
    <property type="project" value="UniProtKB-ARBA"/>
</dbReference>
<organism evidence="14 15">
    <name type="scientific">Kryptolebias marmoratus</name>
    <name type="common">Mangrove killifish</name>
    <name type="synonym">Rivulus marmoratus</name>
    <dbReference type="NCBI Taxonomy" id="37003"/>
    <lineage>
        <taxon>Eukaryota</taxon>
        <taxon>Metazoa</taxon>
        <taxon>Chordata</taxon>
        <taxon>Craniata</taxon>
        <taxon>Vertebrata</taxon>
        <taxon>Euteleostomi</taxon>
        <taxon>Actinopterygii</taxon>
        <taxon>Neopterygii</taxon>
        <taxon>Teleostei</taxon>
        <taxon>Neoteleostei</taxon>
        <taxon>Acanthomorphata</taxon>
        <taxon>Ovalentaria</taxon>
        <taxon>Atherinomorphae</taxon>
        <taxon>Cyprinodontiformes</taxon>
        <taxon>Rivulidae</taxon>
        <taxon>Kryptolebias</taxon>
    </lineage>
</organism>
<evidence type="ECO:0000256" key="12">
    <source>
        <dbReference type="SAM" id="MobiDB-lite"/>
    </source>
</evidence>
<dbReference type="Proteomes" id="UP000264800">
    <property type="component" value="Unplaced"/>
</dbReference>
<evidence type="ECO:0000256" key="11">
    <source>
        <dbReference type="RuleBase" id="RU000682"/>
    </source>
</evidence>
<proteinExistence type="inferred from homology"/>
<reference evidence="14" key="2">
    <citation type="submission" date="2025-09" db="UniProtKB">
        <authorList>
            <consortium name="Ensembl"/>
        </authorList>
    </citation>
    <scope>IDENTIFICATION</scope>
</reference>
<evidence type="ECO:0000256" key="1">
    <source>
        <dbReference type="ARBA" id="ARBA00003263"/>
    </source>
</evidence>
<evidence type="ECO:0000256" key="6">
    <source>
        <dbReference type="ARBA" id="ARBA00023125"/>
    </source>
</evidence>
<feature type="compositionally biased region" description="Gly residues" evidence="12">
    <location>
        <begin position="168"/>
        <end position="178"/>
    </location>
</feature>
<dbReference type="InterPro" id="IPR001356">
    <property type="entry name" value="HD"/>
</dbReference>
<dbReference type="GO" id="GO:0000981">
    <property type="term" value="F:DNA-binding transcription factor activity, RNA polymerase II-specific"/>
    <property type="evidence" value="ECO:0007669"/>
    <property type="project" value="InterPro"/>
</dbReference>
<dbReference type="InterPro" id="IPR020479">
    <property type="entry name" value="HD_metazoa"/>
</dbReference>
<evidence type="ECO:0000256" key="7">
    <source>
        <dbReference type="ARBA" id="ARBA00023155"/>
    </source>
</evidence>
<evidence type="ECO:0000256" key="4">
    <source>
        <dbReference type="ARBA" id="ARBA00022473"/>
    </source>
</evidence>
<dbReference type="CTD" id="30405"/>
<evidence type="ECO:0000313" key="14">
    <source>
        <dbReference type="Ensembl" id="ENSKMAP00000021387.1"/>
    </source>
</evidence>
<dbReference type="InterPro" id="IPR017970">
    <property type="entry name" value="Homeobox_CS"/>
</dbReference>
<accession>A0A3Q3GBZ0</accession>
<dbReference type="InterPro" id="IPR021918">
    <property type="entry name" value="DUF3528"/>
</dbReference>
<dbReference type="STRING" id="37003.ENSKMAP00000021387"/>
<dbReference type="PANTHER" id="PTHR46092:SF2">
    <property type="entry name" value="HOMEOBOX PROTEIN HOX-D11"/>
    <property type="match status" value="1"/>
</dbReference>
<dbReference type="SUPFAM" id="SSF46689">
    <property type="entry name" value="Homeodomain-like"/>
    <property type="match status" value="1"/>
</dbReference>
<dbReference type="AlphaFoldDB" id="A0A3Q3GBZ0"/>
<feature type="compositionally biased region" description="Basic and acidic residues" evidence="12">
    <location>
        <begin position="222"/>
        <end position="237"/>
    </location>
</feature>
<dbReference type="OrthoDB" id="6159439at2759"/>
<dbReference type="Pfam" id="PF00046">
    <property type="entry name" value="Homeodomain"/>
    <property type="match status" value="1"/>
</dbReference>
<name>A0A3Q3GBZ0_KRYMA</name>
<keyword evidence="15" id="KW-1185">Reference proteome</keyword>
<evidence type="ECO:0000313" key="15">
    <source>
        <dbReference type="Proteomes" id="UP000264800"/>
    </source>
</evidence>
<evidence type="ECO:0000256" key="10">
    <source>
        <dbReference type="PROSITE-ProRule" id="PRU00108"/>
    </source>
</evidence>
<dbReference type="GeneID" id="108239719"/>
<protein>
    <submittedName>
        <fullName evidence="14">Homeobox D11a</fullName>
    </submittedName>
</protein>
<feature type="domain" description="Homeobox" evidence="13">
    <location>
        <begin position="287"/>
        <end position="347"/>
    </location>
</feature>
<keyword evidence="4" id="KW-0217">Developmental protein</keyword>
<keyword evidence="7 10" id="KW-0371">Homeobox</keyword>
<dbReference type="CDD" id="cd00086">
    <property type="entry name" value="homeodomain"/>
    <property type="match status" value="1"/>
</dbReference>
<dbReference type="InterPro" id="IPR009057">
    <property type="entry name" value="Homeodomain-like_sf"/>
</dbReference>
<feature type="DNA-binding region" description="Homeobox" evidence="10">
    <location>
        <begin position="289"/>
        <end position="348"/>
    </location>
</feature>
<evidence type="ECO:0000256" key="2">
    <source>
        <dbReference type="ARBA" id="ARBA00004123"/>
    </source>
</evidence>
<evidence type="ECO:0000259" key="13">
    <source>
        <dbReference type="PROSITE" id="PS50071"/>
    </source>
</evidence>
<feature type="region of interest" description="Disordered" evidence="12">
    <location>
        <begin position="159"/>
        <end position="179"/>
    </location>
</feature>
<dbReference type="RefSeq" id="XP_017278107.1">
    <property type="nucleotide sequence ID" value="XM_017422618.3"/>
</dbReference>